<organism evidence="1">
    <name type="scientific">Aphanomyces astaci</name>
    <name type="common">Crayfish plague agent</name>
    <dbReference type="NCBI Taxonomy" id="112090"/>
    <lineage>
        <taxon>Eukaryota</taxon>
        <taxon>Sar</taxon>
        <taxon>Stramenopiles</taxon>
        <taxon>Oomycota</taxon>
        <taxon>Saprolegniomycetes</taxon>
        <taxon>Saprolegniales</taxon>
        <taxon>Verrucalvaceae</taxon>
        <taxon>Aphanomyces</taxon>
    </lineage>
</organism>
<dbReference type="EMBL" id="KI913156">
    <property type="protein sequence ID" value="ETV72074.1"/>
    <property type="molecule type" value="Genomic_DNA"/>
</dbReference>
<dbReference type="RefSeq" id="XP_009838517.1">
    <property type="nucleotide sequence ID" value="XM_009840215.1"/>
</dbReference>
<sequence length="217" mass="24064">MQSLHALCHDDAVDYATTTPAYSSTSTHYSPAVGALPPQCPPSNVKTQSLLSGALSLNVNSVHSQFHPSSSPSLFSLLRWFTMGHRVQQEFVTSDAPTLFVQSDAALFPTQRCPSLFSSRSRAFFESTPRVKPPCRHLTVSFTAITLGRLTDVLRRSRPPHIVQQRGCSDGRDCTHPIQVPDAAEINLEEKSPHERMAQPTKYKCYKLREPTTASNR</sequence>
<name>W4FZ84_APHAT</name>
<dbReference type="GeneID" id="20814860"/>
<gene>
    <name evidence="1" type="ORF">H257_12864</name>
</gene>
<reference evidence="1" key="1">
    <citation type="submission" date="2013-12" db="EMBL/GenBank/DDBJ databases">
        <title>The Genome Sequence of Aphanomyces astaci APO3.</title>
        <authorList>
            <consortium name="The Broad Institute Genomics Platform"/>
            <person name="Russ C."/>
            <person name="Tyler B."/>
            <person name="van West P."/>
            <person name="Dieguez-Uribeondo J."/>
            <person name="Young S.K."/>
            <person name="Zeng Q."/>
            <person name="Gargeya S."/>
            <person name="Fitzgerald M."/>
            <person name="Abouelleil A."/>
            <person name="Alvarado L."/>
            <person name="Chapman S.B."/>
            <person name="Gainer-Dewar J."/>
            <person name="Goldberg J."/>
            <person name="Griggs A."/>
            <person name="Gujja S."/>
            <person name="Hansen M."/>
            <person name="Howarth C."/>
            <person name="Imamovic A."/>
            <person name="Ireland A."/>
            <person name="Larimer J."/>
            <person name="McCowan C."/>
            <person name="Murphy C."/>
            <person name="Pearson M."/>
            <person name="Poon T.W."/>
            <person name="Priest M."/>
            <person name="Roberts A."/>
            <person name="Saif S."/>
            <person name="Shea T."/>
            <person name="Sykes S."/>
            <person name="Wortman J."/>
            <person name="Nusbaum C."/>
            <person name="Birren B."/>
        </authorList>
    </citation>
    <scope>NUCLEOTIDE SEQUENCE [LARGE SCALE GENOMIC DNA]</scope>
    <source>
        <strain evidence="1">APO3</strain>
    </source>
</reference>
<dbReference type="AlphaFoldDB" id="W4FZ84"/>
<accession>W4FZ84</accession>
<dbReference type="VEuPathDB" id="FungiDB:H257_12864"/>
<proteinExistence type="predicted"/>
<evidence type="ECO:0000313" key="1">
    <source>
        <dbReference type="EMBL" id="ETV72074.1"/>
    </source>
</evidence>
<protein>
    <submittedName>
        <fullName evidence="1">Uncharacterized protein</fullName>
    </submittedName>
</protein>